<dbReference type="EMBL" id="JAYRBN010000063">
    <property type="protein sequence ID" value="KAL2738318.1"/>
    <property type="molecule type" value="Genomic_DNA"/>
</dbReference>
<organism evidence="1 2">
    <name type="scientific">Vespula maculifrons</name>
    <name type="common">Eastern yellow jacket</name>
    <name type="synonym">Wasp</name>
    <dbReference type="NCBI Taxonomy" id="7453"/>
    <lineage>
        <taxon>Eukaryota</taxon>
        <taxon>Metazoa</taxon>
        <taxon>Ecdysozoa</taxon>
        <taxon>Arthropoda</taxon>
        <taxon>Hexapoda</taxon>
        <taxon>Insecta</taxon>
        <taxon>Pterygota</taxon>
        <taxon>Neoptera</taxon>
        <taxon>Endopterygota</taxon>
        <taxon>Hymenoptera</taxon>
        <taxon>Apocrita</taxon>
        <taxon>Aculeata</taxon>
        <taxon>Vespoidea</taxon>
        <taxon>Vespidae</taxon>
        <taxon>Vespinae</taxon>
        <taxon>Vespula</taxon>
    </lineage>
</organism>
<evidence type="ECO:0008006" key="3">
    <source>
        <dbReference type="Google" id="ProtNLM"/>
    </source>
</evidence>
<evidence type="ECO:0000313" key="1">
    <source>
        <dbReference type="EMBL" id="KAL2738318.1"/>
    </source>
</evidence>
<proteinExistence type="predicted"/>
<keyword evidence="2" id="KW-1185">Reference proteome</keyword>
<protein>
    <recommendedName>
        <fullName evidence="3">Maturase K</fullName>
    </recommendedName>
</protein>
<evidence type="ECO:0000313" key="2">
    <source>
        <dbReference type="Proteomes" id="UP001607303"/>
    </source>
</evidence>
<sequence length="94" mass="11311">MSWFSYRQNIQFYSQCISNLDVNSDDNGRLINPLYYYELLDIFSELDSSIFYFIQRIDSINIFLRENSLLLMKTMILPRRKSMLLKVFCEEKTG</sequence>
<dbReference type="Proteomes" id="UP001607303">
    <property type="component" value="Unassembled WGS sequence"/>
</dbReference>
<name>A0ABD2C1J3_VESMC</name>
<comment type="caution">
    <text evidence="1">The sequence shown here is derived from an EMBL/GenBank/DDBJ whole genome shotgun (WGS) entry which is preliminary data.</text>
</comment>
<dbReference type="AlphaFoldDB" id="A0ABD2C1J3"/>
<gene>
    <name evidence="1" type="ORF">V1477_011677</name>
</gene>
<reference evidence="1 2" key="1">
    <citation type="journal article" date="2024" name="Ann. Entomol. Soc. Am.">
        <title>Genomic analyses of the southern and eastern yellowjacket wasps (Hymenoptera: Vespidae) reveal evolutionary signatures of social life.</title>
        <authorList>
            <person name="Catto M.A."/>
            <person name="Caine P.B."/>
            <person name="Orr S.E."/>
            <person name="Hunt B.G."/>
            <person name="Goodisman M.A.D."/>
        </authorList>
    </citation>
    <scope>NUCLEOTIDE SEQUENCE [LARGE SCALE GENOMIC DNA]</scope>
    <source>
        <strain evidence="1">232</strain>
        <tissue evidence="1">Head and thorax</tissue>
    </source>
</reference>
<accession>A0ABD2C1J3</accession>